<evidence type="ECO:0000256" key="1">
    <source>
        <dbReference type="SAM" id="MobiDB-lite"/>
    </source>
</evidence>
<name>B9SRF0_RICCO</name>
<evidence type="ECO:0000313" key="3">
    <source>
        <dbReference type="Proteomes" id="UP000008311"/>
    </source>
</evidence>
<keyword evidence="3" id="KW-1185">Reference proteome</keyword>
<proteinExistence type="predicted"/>
<feature type="compositionally biased region" description="Basic and acidic residues" evidence="1">
    <location>
        <begin position="162"/>
        <end position="189"/>
    </location>
</feature>
<gene>
    <name evidence="2" type="ORF">RCOM_1125790</name>
</gene>
<dbReference type="Proteomes" id="UP000008311">
    <property type="component" value="Unassembled WGS sequence"/>
</dbReference>
<feature type="region of interest" description="Disordered" evidence="1">
    <location>
        <begin position="158"/>
        <end position="208"/>
    </location>
</feature>
<reference evidence="3" key="1">
    <citation type="journal article" date="2010" name="Nat. Biotechnol.">
        <title>Draft genome sequence of the oilseed species Ricinus communis.</title>
        <authorList>
            <person name="Chan A.P."/>
            <person name="Crabtree J."/>
            <person name="Zhao Q."/>
            <person name="Lorenzi H."/>
            <person name="Orvis J."/>
            <person name="Puiu D."/>
            <person name="Melake-Berhan A."/>
            <person name="Jones K.M."/>
            <person name="Redman J."/>
            <person name="Chen G."/>
            <person name="Cahoon E.B."/>
            <person name="Gedil M."/>
            <person name="Stanke M."/>
            <person name="Haas B.J."/>
            <person name="Wortman J.R."/>
            <person name="Fraser-Liggett C.M."/>
            <person name="Ravel J."/>
            <person name="Rabinowicz P.D."/>
        </authorList>
    </citation>
    <scope>NUCLEOTIDE SEQUENCE [LARGE SCALE GENOMIC DNA]</scope>
    <source>
        <strain evidence="3">cv. Hale</strain>
    </source>
</reference>
<sequence>MLLLTGLPILGCKTPIFILCSTSGKLSLEFLPLAKGIVSSKTCNALVMLLASTYQSLDRMVTEHPLYKVGNHMWIVQLWLLAYFSSLRNKQMGVSELDIWSSSREITWWIKERIIYHREAFCRKSSKAKTYVPPAPTRRSQKNIVKSTFINFVEDPLEVSGDENKKDSEDNKSHDPSDSDDLIDGKDAGTEMDENPIDIEYLGNHSLP</sequence>
<evidence type="ECO:0008006" key="4">
    <source>
        <dbReference type="Google" id="ProtNLM"/>
    </source>
</evidence>
<dbReference type="AlphaFoldDB" id="B9SRF0"/>
<dbReference type="InParanoid" id="B9SRF0"/>
<evidence type="ECO:0000313" key="2">
    <source>
        <dbReference type="EMBL" id="EEF33824.1"/>
    </source>
</evidence>
<accession>B9SRF0</accession>
<protein>
    <recommendedName>
        <fullName evidence="4">Aminotransferase-like plant mobile domain-containing protein</fullName>
    </recommendedName>
</protein>
<organism evidence="2 3">
    <name type="scientific">Ricinus communis</name>
    <name type="common">Castor bean</name>
    <dbReference type="NCBI Taxonomy" id="3988"/>
    <lineage>
        <taxon>Eukaryota</taxon>
        <taxon>Viridiplantae</taxon>
        <taxon>Streptophyta</taxon>
        <taxon>Embryophyta</taxon>
        <taxon>Tracheophyta</taxon>
        <taxon>Spermatophyta</taxon>
        <taxon>Magnoliopsida</taxon>
        <taxon>eudicotyledons</taxon>
        <taxon>Gunneridae</taxon>
        <taxon>Pentapetalae</taxon>
        <taxon>rosids</taxon>
        <taxon>fabids</taxon>
        <taxon>Malpighiales</taxon>
        <taxon>Euphorbiaceae</taxon>
        <taxon>Acalyphoideae</taxon>
        <taxon>Acalypheae</taxon>
        <taxon>Ricinus</taxon>
    </lineage>
</organism>
<dbReference type="EMBL" id="EQ974097">
    <property type="protein sequence ID" value="EEF33824.1"/>
    <property type="molecule type" value="Genomic_DNA"/>
</dbReference>